<dbReference type="RefSeq" id="WP_210057348.1">
    <property type="nucleotide sequence ID" value="NZ_BAAAMH010000010.1"/>
</dbReference>
<dbReference type="Proteomes" id="UP000758168">
    <property type="component" value="Unassembled WGS sequence"/>
</dbReference>
<dbReference type="InterPro" id="IPR027304">
    <property type="entry name" value="Trigger_fact/SurA_dom_sf"/>
</dbReference>
<evidence type="ECO:0008006" key="4">
    <source>
        <dbReference type="Google" id="ProtNLM"/>
    </source>
</evidence>
<feature type="chain" id="PRO_5046346874" description="SurA N-terminal domain-containing protein" evidence="1">
    <location>
        <begin position="27"/>
        <end position="180"/>
    </location>
</feature>
<dbReference type="PROSITE" id="PS51257">
    <property type="entry name" value="PROKAR_LIPOPROTEIN"/>
    <property type="match status" value="1"/>
</dbReference>
<evidence type="ECO:0000313" key="2">
    <source>
        <dbReference type="EMBL" id="MBP2418107.1"/>
    </source>
</evidence>
<dbReference type="Pfam" id="PF13623">
    <property type="entry name" value="SurA_N_2"/>
    <property type="match status" value="1"/>
</dbReference>
<keyword evidence="1" id="KW-0732">Signal</keyword>
<dbReference type="SUPFAM" id="SSF109998">
    <property type="entry name" value="Triger factor/SurA peptide-binding domain-like"/>
    <property type="match status" value="1"/>
</dbReference>
<feature type="signal peptide" evidence="1">
    <location>
        <begin position="1"/>
        <end position="26"/>
    </location>
</feature>
<accession>A0ABS4ZBM0</accession>
<dbReference type="Gene3D" id="1.10.4030.10">
    <property type="entry name" value="Porin chaperone SurA, peptide-binding domain"/>
    <property type="match status" value="1"/>
</dbReference>
<name>A0ABS4ZBM0_9ACTN</name>
<evidence type="ECO:0000256" key="1">
    <source>
        <dbReference type="SAM" id="SignalP"/>
    </source>
</evidence>
<sequence>MKLLPAPRLRRAAAAALVLTATAALTGCSGASPSVVAYVGGEKITQTQLEQAVDGLSTTLQEGQTVSSEAVVNAMIQGELAEQIAAEQGIALTDADREAVLAQSELAPLTKVPEAREVVNDVADSQIVAQKLGADAFLAELAERDVTLNPRYGVLDPAQKTVVSGRTGSLSEPVEPAPAP</sequence>
<reference evidence="2 3" key="1">
    <citation type="submission" date="2021-03" db="EMBL/GenBank/DDBJ databases">
        <title>Sequencing the genomes of 1000 actinobacteria strains.</title>
        <authorList>
            <person name="Klenk H.-P."/>
        </authorList>
    </citation>
    <scope>NUCLEOTIDE SEQUENCE [LARGE SCALE GENOMIC DNA]</scope>
    <source>
        <strain evidence="2 3">DSM 12936</strain>
    </source>
</reference>
<comment type="caution">
    <text evidence="2">The sequence shown here is derived from an EMBL/GenBank/DDBJ whole genome shotgun (WGS) entry which is preliminary data.</text>
</comment>
<keyword evidence="3" id="KW-1185">Reference proteome</keyword>
<gene>
    <name evidence="2" type="ORF">JOF54_003029</name>
</gene>
<proteinExistence type="predicted"/>
<organism evidence="2 3">
    <name type="scientific">Microlunatus capsulatus</name>
    <dbReference type="NCBI Taxonomy" id="99117"/>
    <lineage>
        <taxon>Bacteria</taxon>
        <taxon>Bacillati</taxon>
        <taxon>Actinomycetota</taxon>
        <taxon>Actinomycetes</taxon>
        <taxon>Propionibacteriales</taxon>
        <taxon>Propionibacteriaceae</taxon>
        <taxon>Microlunatus</taxon>
    </lineage>
</organism>
<evidence type="ECO:0000313" key="3">
    <source>
        <dbReference type="Proteomes" id="UP000758168"/>
    </source>
</evidence>
<protein>
    <recommendedName>
        <fullName evidence="4">SurA N-terminal domain-containing protein</fullName>
    </recommendedName>
</protein>
<dbReference type="EMBL" id="JAGIOB010000001">
    <property type="protein sequence ID" value="MBP2418107.1"/>
    <property type="molecule type" value="Genomic_DNA"/>
</dbReference>